<dbReference type="PROSITE" id="PS50119">
    <property type="entry name" value="ZF_BBOX"/>
    <property type="match status" value="1"/>
</dbReference>
<dbReference type="SMART" id="SM00589">
    <property type="entry name" value="PRY"/>
    <property type="match status" value="1"/>
</dbReference>
<dbReference type="SUPFAM" id="SSF49899">
    <property type="entry name" value="Concanavalin A-like lectins/glucanases"/>
    <property type="match status" value="1"/>
</dbReference>
<dbReference type="SMART" id="SM00336">
    <property type="entry name" value="BBOX"/>
    <property type="match status" value="1"/>
</dbReference>
<dbReference type="OMA" id="EKKCGED"/>
<keyword evidence="4" id="KW-0175">Coiled coil</keyword>
<evidence type="ECO:0000313" key="7">
    <source>
        <dbReference type="Ensembl" id="ENSMLUP00000014326.2"/>
    </source>
</evidence>
<reference evidence="7 8" key="1">
    <citation type="journal article" date="2011" name="Nature">
        <title>A high-resolution map of human evolutionary constraint using 29 mammals.</title>
        <authorList>
            <person name="Lindblad-Toh K."/>
            <person name="Garber M."/>
            <person name="Zuk O."/>
            <person name="Lin M.F."/>
            <person name="Parker B.J."/>
            <person name="Washietl S."/>
            <person name="Kheradpour P."/>
            <person name="Ernst J."/>
            <person name="Jordan G."/>
            <person name="Mauceli E."/>
            <person name="Ward L.D."/>
            <person name="Lowe C.B."/>
            <person name="Holloway A.K."/>
            <person name="Clamp M."/>
            <person name="Gnerre S."/>
            <person name="Alfoldi J."/>
            <person name="Beal K."/>
            <person name="Chang J."/>
            <person name="Clawson H."/>
            <person name="Cuff J."/>
            <person name="Di Palma F."/>
            <person name="Fitzgerald S."/>
            <person name="Flicek P."/>
            <person name="Guttman M."/>
            <person name="Hubisz M.J."/>
            <person name="Jaffe D.B."/>
            <person name="Jungreis I."/>
            <person name="Kent W.J."/>
            <person name="Kostka D."/>
            <person name="Lara M."/>
            <person name="Martins A.L."/>
            <person name="Massingham T."/>
            <person name="Moltke I."/>
            <person name="Raney B.J."/>
            <person name="Rasmussen M.D."/>
            <person name="Robinson J."/>
            <person name="Stark A."/>
            <person name="Vilella A.J."/>
            <person name="Wen J."/>
            <person name="Xie X."/>
            <person name="Zody M.C."/>
            <person name="Baldwin J."/>
            <person name="Bloom T."/>
            <person name="Chin C.W."/>
            <person name="Heiman D."/>
            <person name="Nicol R."/>
            <person name="Nusbaum C."/>
            <person name="Young S."/>
            <person name="Wilkinson J."/>
            <person name="Worley K.C."/>
            <person name="Kovar C.L."/>
            <person name="Muzny D.M."/>
            <person name="Gibbs R.A."/>
            <person name="Cree A."/>
            <person name="Dihn H.H."/>
            <person name="Fowler G."/>
            <person name="Jhangiani S."/>
            <person name="Joshi V."/>
            <person name="Lee S."/>
            <person name="Lewis L.R."/>
            <person name="Nazareth L.V."/>
            <person name="Okwuonu G."/>
            <person name="Santibanez J."/>
            <person name="Warren W.C."/>
            <person name="Mardis E.R."/>
            <person name="Weinstock G.M."/>
            <person name="Wilson R.K."/>
            <person name="Delehaunty K."/>
            <person name="Dooling D."/>
            <person name="Fronik C."/>
            <person name="Fulton L."/>
            <person name="Fulton B."/>
            <person name="Graves T."/>
            <person name="Minx P."/>
            <person name="Sodergren E."/>
            <person name="Birney E."/>
            <person name="Margulies E.H."/>
            <person name="Herrero J."/>
            <person name="Green E.D."/>
            <person name="Haussler D."/>
            <person name="Siepel A."/>
            <person name="Goldman N."/>
            <person name="Pollard K.S."/>
            <person name="Pedersen J.S."/>
            <person name="Lander E.S."/>
            <person name="Kellis M."/>
        </authorList>
    </citation>
    <scope>NUCLEOTIDE SEQUENCE [LARGE SCALE GENOMIC DNA]</scope>
</reference>
<dbReference type="EMBL" id="AAPE02024827">
    <property type="status" value="NOT_ANNOTATED_CDS"/>
    <property type="molecule type" value="Genomic_DNA"/>
</dbReference>
<dbReference type="FunFam" id="2.60.120.920:FF:000004">
    <property type="entry name" value="Butyrophilin subfamily 1 member A1"/>
    <property type="match status" value="1"/>
</dbReference>
<accession>G1PT01</accession>
<keyword evidence="1 3" id="KW-0863">Zinc-finger</keyword>
<dbReference type="eggNOG" id="KOG2177">
    <property type="taxonomic scope" value="Eukaryota"/>
</dbReference>
<dbReference type="Gene3D" id="3.30.160.60">
    <property type="entry name" value="Classic Zinc Finger"/>
    <property type="match status" value="1"/>
</dbReference>
<organism evidence="7 8">
    <name type="scientific">Myotis lucifugus</name>
    <name type="common">Little brown bat</name>
    <dbReference type="NCBI Taxonomy" id="59463"/>
    <lineage>
        <taxon>Eukaryota</taxon>
        <taxon>Metazoa</taxon>
        <taxon>Chordata</taxon>
        <taxon>Craniata</taxon>
        <taxon>Vertebrata</taxon>
        <taxon>Euteleostomi</taxon>
        <taxon>Mammalia</taxon>
        <taxon>Eutheria</taxon>
        <taxon>Laurasiatheria</taxon>
        <taxon>Chiroptera</taxon>
        <taxon>Yangochiroptera</taxon>
        <taxon>Vespertilionidae</taxon>
        <taxon>Myotis</taxon>
    </lineage>
</organism>
<gene>
    <name evidence="7" type="primary">TRIML2</name>
</gene>
<keyword evidence="2" id="KW-0862">Zinc</keyword>
<dbReference type="SUPFAM" id="SSF57845">
    <property type="entry name" value="B-box zinc-binding domain"/>
    <property type="match status" value="1"/>
</dbReference>
<dbReference type="InParanoid" id="G1PT01"/>
<evidence type="ECO:0000259" key="5">
    <source>
        <dbReference type="PROSITE" id="PS50119"/>
    </source>
</evidence>
<dbReference type="Pfam" id="PF00622">
    <property type="entry name" value="SPRY"/>
    <property type="match status" value="1"/>
</dbReference>
<dbReference type="GeneTree" id="ENSGT00940000162029"/>
<feature type="coiled-coil region" evidence="4">
    <location>
        <begin position="66"/>
        <end position="93"/>
    </location>
</feature>
<dbReference type="InterPro" id="IPR006574">
    <property type="entry name" value="PRY"/>
</dbReference>
<evidence type="ECO:0000259" key="6">
    <source>
        <dbReference type="PROSITE" id="PS50188"/>
    </source>
</evidence>
<dbReference type="InterPro" id="IPR001870">
    <property type="entry name" value="B30.2/SPRY"/>
</dbReference>
<dbReference type="Pfam" id="PF00643">
    <property type="entry name" value="zf-B_box"/>
    <property type="match status" value="1"/>
</dbReference>
<dbReference type="FunCoup" id="G1PT01">
    <property type="interactions" value="3"/>
</dbReference>
<evidence type="ECO:0000256" key="3">
    <source>
        <dbReference type="PROSITE-ProRule" id="PRU00024"/>
    </source>
</evidence>
<dbReference type="Pfam" id="PF13765">
    <property type="entry name" value="PRY"/>
    <property type="match status" value="1"/>
</dbReference>
<dbReference type="InterPro" id="IPR003877">
    <property type="entry name" value="SPRY_dom"/>
</dbReference>
<dbReference type="Gene3D" id="2.60.120.920">
    <property type="match status" value="1"/>
</dbReference>
<dbReference type="PROSITE" id="PS50188">
    <property type="entry name" value="B302_SPRY"/>
    <property type="match status" value="1"/>
</dbReference>
<evidence type="ECO:0000256" key="4">
    <source>
        <dbReference type="SAM" id="Coils"/>
    </source>
</evidence>
<dbReference type="PANTHER" id="PTHR24103">
    <property type="entry name" value="E3 UBIQUITIN-PROTEIN LIGASE TRIM"/>
    <property type="match status" value="1"/>
</dbReference>
<name>G1PT01_MYOLU</name>
<protein>
    <submittedName>
        <fullName evidence="7">Tripartite motif family like 2</fullName>
    </submittedName>
</protein>
<dbReference type="InterPro" id="IPR050143">
    <property type="entry name" value="TRIM/RBCC"/>
</dbReference>
<keyword evidence="8" id="KW-1185">Reference proteome</keyword>
<dbReference type="Proteomes" id="UP000001074">
    <property type="component" value="Unassembled WGS sequence"/>
</dbReference>
<dbReference type="PRINTS" id="PR01407">
    <property type="entry name" value="BUTYPHLNCDUF"/>
</dbReference>
<dbReference type="GO" id="GO:0008270">
    <property type="term" value="F:zinc ion binding"/>
    <property type="evidence" value="ECO:0007669"/>
    <property type="project" value="UniProtKB-KW"/>
</dbReference>
<dbReference type="InterPro" id="IPR003879">
    <property type="entry name" value="Butyrophylin_SPRY"/>
</dbReference>
<reference evidence="7" key="3">
    <citation type="submission" date="2025-09" db="UniProtKB">
        <authorList>
            <consortium name="Ensembl"/>
        </authorList>
    </citation>
    <scope>IDENTIFICATION</scope>
</reference>
<dbReference type="CDD" id="cd13733">
    <property type="entry name" value="SPRY_PRY_C-I_1"/>
    <property type="match status" value="1"/>
</dbReference>
<dbReference type="Ensembl" id="ENSMLUT00000015727.2">
    <property type="protein sequence ID" value="ENSMLUP00000014326.2"/>
    <property type="gene ID" value="ENSMLUG00000015729.2"/>
</dbReference>
<dbReference type="InterPro" id="IPR000315">
    <property type="entry name" value="Znf_B-box"/>
</dbReference>
<keyword evidence="1 3" id="KW-0479">Metal-binding</keyword>
<evidence type="ECO:0000313" key="8">
    <source>
        <dbReference type="Proteomes" id="UP000001074"/>
    </source>
</evidence>
<feature type="domain" description="B box-type" evidence="5">
    <location>
        <begin position="10"/>
        <end position="51"/>
    </location>
</feature>
<dbReference type="SMART" id="SM00449">
    <property type="entry name" value="SPRY"/>
    <property type="match status" value="1"/>
</dbReference>
<evidence type="ECO:0000256" key="1">
    <source>
        <dbReference type="ARBA" id="ARBA00022771"/>
    </source>
</evidence>
<proteinExistence type="predicted"/>
<dbReference type="STRING" id="59463.ENSMLUP00000014326"/>
<evidence type="ECO:0000256" key="2">
    <source>
        <dbReference type="ARBA" id="ARBA00022833"/>
    </source>
</evidence>
<dbReference type="InterPro" id="IPR013320">
    <property type="entry name" value="ConA-like_dom_sf"/>
</dbReference>
<sequence length="428" mass="48936">RRLQPRRGVPGEASCRAHLEPLLLFCEDDQVTLCRKCFLAQEHGSHVVRGVHEAAEKYRKLFRELLSTLKQKLEAAKSLLAEEQENMGLVQAEEQNFKEMLKSEYKMMIRLVTEENAMNFQNLQGYPFNPHLREAGLSPQMKFTAELEEKYQETLQRLNSLGRENMSKLHESEVRLYEQIISLHSVTAELEKKCGEPSLVLLKNIINSKFKLRSGVSLLCQGLEPARITDPSLCQRPGLSEVLELFQRPITLDPKTAHPCLVLSEDLRSVRLRNVQQDVPGNPEIFDFGASVLGVESFTSGRHYWEVDVEKTTSWQLGIYEDSAARLMPKASEGKILLMGARMGTKYTLWVFPPLKGMYLEEQMHKVGVFLDYKYGQISFYDVTKRFLIYNFSDLVFKGALRPIFSLCFPNEGTNSDSLSICLPDVFV</sequence>
<dbReference type="InterPro" id="IPR043136">
    <property type="entry name" value="B30.2/SPRY_sf"/>
</dbReference>
<dbReference type="HOGENOM" id="CLU_013137_0_0_1"/>
<dbReference type="AlphaFoldDB" id="G1PT01"/>
<reference evidence="7" key="2">
    <citation type="submission" date="2025-08" db="UniProtKB">
        <authorList>
            <consortium name="Ensembl"/>
        </authorList>
    </citation>
    <scope>IDENTIFICATION</scope>
</reference>
<feature type="domain" description="B30.2/SPRY" evidence="6">
    <location>
        <begin position="230"/>
        <end position="428"/>
    </location>
</feature>
<dbReference type="GO" id="GO:0042802">
    <property type="term" value="F:identical protein binding"/>
    <property type="evidence" value="ECO:0007669"/>
    <property type="project" value="Ensembl"/>
</dbReference>
<dbReference type="GO" id="GO:0032526">
    <property type="term" value="P:response to retinoic acid"/>
    <property type="evidence" value="ECO:0007669"/>
    <property type="project" value="Ensembl"/>
</dbReference>